<sequence>MSASIHPLAERYLDALYELPDELRARKDLDDELAAHMTSGHHICIRGFWRIGKTTMMRGILQRACERSGGAAFVLDLRDPDRDDGLPQSVEAVLGRIAARVNEFLARVGATELKADPRKPLEALGELAAPLFVGFDELIALTALGPEGMQTVVDALLVTPKNVKVAVVCHRHRDLDAFFEEQVVGRAGVATVVVPPVTDEELVTMVQTPAQAFGVTFENEALGALAEITGNRPWEIFSLCAVLASRLPADFKGTITPAQCDELVNLDVLGESDEGRALIDNHLRILVTAMSAEERTVMELLSAGKDGEVTEDALVRLQEAGIVVTTDDGYAVSGALLEFVSRAIVEGVIRVSVE</sequence>
<dbReference type="Proteomes" id="UP000249061">
    <property type="component" value="Unassembled WGS sequence"/>
</dbReference>
<organism evidence="1 2">
    <name type="scientific">Archangium gephyra</name>
    <dbReference type="NCBI Taxonomy" id="48"/>
    <lineage>
        <taxon>Bacteria</taxon>
        <taxon>Pseudomonadati</taxon>
        <taxon>Myxococcota</taxon>
        <taxon>Myxococcia</taxon>
        <taxon>Myxococcales</taxon>
        <taxon>Cystobacterineae</taxon>
        <taxon>Archangiaceae</taxon>
        <taxon>Archangium</taxon>
    </lineage>
</organism>
<comment type="caution">
    <text evidence="1">The sequence shown here is derived from an EMBL/GenBank/DDBJ whole genome shotgun (WGS) entry which is preliminary data.</text>
</comment>
<evidence type="ECO:0000313" key="2">
    <source>
        <dbReference type="Proteomes" id="UP000249061"/>
    </source>
</evidence>
<protein>
    <recommendedName>
        <fullName evidence="3">AAA+ ATPase domain-containing protein</fullName>
    </recommendedName>
</protein>
<evidence type="ECO:0000313" key="1">
    <source>
        <dbReference type="EMBL" id="PZR11867.1"/>
    </source>
</evidence>
<reference evidence="1 2" key="1">
    <citation type="submission" date="2017-08" db="EMBL/GenBank/DDBJ databases">
        <title>Infants hospitalized years apart are colonized by the same room-sourced microbial strains.</title>
        <authorList>
            <person name="Brooks B."/>
            <person name="Olm M.R."/>
            <person name="Firek B.A."/>
            <person name="Baker R."/>
            <person name="Thomas B.C."/>
            <person name="Morowitz M.J."/>
            <person name="Banfield J.F."/>
        </authorList>
    </citation>
    <scope>NUCLEOTIDE SEQUENCE [LARGE SCALE GENOMIC DNA]</scope>
    <source>
        <strain evidence="1">S2_003_000_R2_14</strain>
    </source>
</reference>
<dbReference type="AlphaFoldDB" id="A0A2W5TD85"/>
<proteinExistence type="predicted"/>
<name>A0A2W5TD85_9BACT</name>
<dbReference type="SUPFAM" id="SSF52540">
    <property type="entry name" value="P-loop containing nucleoside triphosphate hydrolases"/>
    <property type="match status" value="1"/>
</dbReference>
<dbReference type="EMBL" id="QFQP01000013">
    <property type="protein sequence ID" value="PZR11867.1"/>
    <property type="molecule type" value="Genomic_DNA"/>
</dbReference>
<accession>A0A2W5TD85</accession>
<evidence type="ECO:0008006" key="3">
    <source>
        <dbReference type="Google" id="ProtNLM"/>
    </source>
</evidence>
<dbReference type="InterPro" id="IPR027417">
    <property type="entry name" value="P-loop_NTPase"/>
</dbReference>
<gene>
    <name evidence="1" type="ORF">DI536_16160</name>
</gene>